<dbReference type="PANTHER" id="PTHR10151:SF120">
    <property type="entry name" value="BIS(5'-ADENOSYL)-TRIPHOSPHATASE"/>
    <property type="match status" value="1"/>
</dbReference>
<dbReference type="Gene3D" id="3.40.720.10">
    <property type="entry name" value="Alkaline Phosphatase, subunit A"/>
    <property type="match status" value="1"/>
</dbReference>
<reference evidence="1" key="2">
    <citation type="journal article" date="2010" name="Appl. Environ. Microbiol.">
        <title>Comparative analysis of acidobacterial genomic fragments from terrestrial and aquatic metagenomic libraries, with emphasis on acidobacteria subdivision 6.</title>
        <authorList>
            <person name="Kielak A.M."/>
            <person name="van Veen J.A."/>
            <person name="Kowalchuk G.A."/>
        </authorList>
    </citation>
    <scope>NUCLEOTIDE SEQUENCE</scope>
</reference>
<organism evidence="1">
    <name type="scientific">uncultured bacterium 70</name>
    <dbReference type="NCBI Taxonomy" id="698392"/>
    <lineage>
        <taxon>Bacteria</taxon>
        <taxon>environmental samples</taxon>
    </lineage>
</organism>
<dbReference type="Pfam" id="PF01663">
    <property type="entry name" value="Phosphodiest"/>
    <property type="match status" value="1"/>
</dbReference>
<dbReference type="CDD" id="cd16018">
    <property type="entry name" value="Enpp"/>
    <property type="match status" value="1"/>
</dbReference>
<dbReference type="InterPro" id="IPR002591">
    <property type="entry name" value="Phosphodiest/P_Trfase"/>
</dbReference>
<evidence type="ECO:0000313" key="1">
    <source>
        <dbReference type="EMBL" id="ADC35922.1"/>
    </source>
</evidence>
<accession>E3T6H8</accession>
<dbReference type="InterPro" id="IPR017850">
    <property type="entry name" value="Alkaline_phosphatase_core_sf"/>
</dbReference>
<dbReference type="Gene3D" id="3.30.1360.110">
    <property type="entry name" value="Domain 2, Phosphonoacetate Hydrolase"/>
    <property type="match status" value="1"/>
</dbReference>
<proteinExistence type="predicted"/>
<dbReference type="AlphaFoldDB" id="E3T6H8"/>
<sequence length="456" mass="50902">MHPTAVINVVGLTRSLMGADTPHLNALARDGAIAPIRAITPAVTCSAQATFLTGTLPREHGVVGNGWYFRDLAQVMFWRQSNALVHGEQVWDTARRRDARATCAQMFWWFNMYNSADWSATPRPIYPADGRKIADLYSHPAELKDRLTAELGSFPFFNFWGPTADIRSSAWIAEAGARVGAWFSPSLLLVYLPHLDYNLQRLGPGDPKVREDVRAIDAICGTLIETLRAQGRRILVVSEYGITPVNRTIHINRILRESGWLAVREELGTEALDAGASEAFAVADHQVAHVYVPNPKRVADVKAVLARTPGIERVLDRREQSAIGLDHERSGELVAISTADSWFTYYYWSDDRRAPDFARTVDIHRKPGYDPAELFVDPTLPLPQLKVAWTLLKKKLGFRYLMEVIPLDASIVRGSHGRVTDKLDDGPVCISSERTAIRDDVVESTAVRDLMLAHLF</sequence>
<dbReference type="SUPFAM" id="SSF53649">
    <property type="entry name" value="Alkaline phosphatase-like"/>
    <property type="match status" value="1"/>
</dbReference>
<dbReference type="EMBL" id="GU260705">
    <property type="protein sequence ID" value="ADC35922.1"/>
    <property type="molecule type" value="Genomic_DNA"/>
</dbReference>
<dbReference type="InterPro" id="IPR023116">
    <property type="entry name" value="Phosphonoacetate_hydro_insert"/>
</dbReference>
<reference evidence="1" key="1">
    <citation type="submission" date="2009-12" db="EMBL/GenBank/DDBJ databases">
        <authorList>
            <person name="Kielak A."/>
            <person name="van Veen J.A."/>
            <person name="Kowalchuk G.A."/>
        </authorList>
    </citation>
    <scope>NUCLEOTIDE SEQUENCE</scope>
</reference>
<protein>
    <submittedName>
        <fullName evidence="1">Type I phosphodiesterase/nucleotide pyrophosphatase</fullName>
    </submittedName>
</protein>
<dbReference type="PANTHER" id="PTHR10151">
    <property type="entry name" value="ECTONUCLEOTIDE PYROPHOSPHATASE/PHOSPHODIESTERASE"/>
    <property type="match status" value="1"/>
</dbReference>
<name>E3T6H8_9BACT</name>
<dbReference type="GO" id="GO:0016787">
    <property type="term" value="F:hydrolase activity"/>
    <property type="evidence" value="ECO:0007669"/>
    <property type="project" value="UniProtKB-ARBA"/>
</dbReference>